<dbReference type="RefSeq" id="WP_188940503.1">
    <property type="nucleotide sequence ID" value="NZ_BMNA01000002.1"/>
</dbReference>
<reference evidence="1" key="1">
    <citation type="journal article" date="2014" name="Int. J. Syst. Evol. Microbiol.">
        <title>Complete genome sequence of Corynebacterium casei LMG S-19264T (=DSM 44701T), isolated from a smear-ripened cheese.</title>
        <authorList>
            <consortium name="US DOE Joint Genome Institute (JGI-PGF)"/>
            <person name="Walter F."/>
            <person name="Albersmeier A."/>
            <person name="Kalinowski J."/>
            <person name="Ruckert C."/>
        </authorList>
    </citation>
    <scope>NUCLEOTIDE SEQUENCE</scope>
    <source>
        <strain evidence="1">CGMCC 4.7308</strain>
    </source>
</reference>
<dbReference type="Pfam" id="PF16157">
    <property type="entry name" value="DUF4865"/>
    <property type="match status" value="1"/>
</dbReference>
<evidence type="ECO:0000313" key="1">
    <source>
        <dbReference type="EMBL" id="GGL93149.1"/>
    </source>
</evidence>
<dbReference type="InterPro" id="IPR032349">
    <property type="entry name" value="DUF4865"/>
</dbReference>
<keyword evidence="2" id="KW-1185">Reference proteome</keyword>
<name>A0A917SQQ4_9ACTN</name>
<accession>A0A917SQQ4</accession>
<dbReference type="Proteomes" id="UP000655208">
    <property type="component" value="Unassembled WGS sequence"/>
</dbReference>
<gene>
    <name evidence="1" type="ORF">GCM10011594_11220</name>
</gene>
<proteinExistence type="predicted"/>
<dbReference type="EMBL" id="BMNA01000002">
    <property type="protein sequence ID" value="GGL93149.1"/>
    <property type="molecule type" value="Genomic_DNA"/>
</dbReference>
<evidence type="ECO:0000313" key="2">
    <source>
        <dbReference type="Proteomes" id="UP000655208"/>
    </source>
</evidence>
<comment type="caution">
    <text evidence="1">The sequence shown here is derived from an EMBL/GenBank/DDBJ whole genome shotgun (WGS) entry which is preliminary data.</text>
</comment>
<reference evidence="1" key="2">
    <citation type="submission" date="2020-09" db="EMBL/GenBank/DDBJ databases">
        <authorList>
            <person name="Sun Q."/>
            <person name="Zhou Y."/>
        </authorList>
    </citation>
    <scope>NUCLEOTIDE SEQUENCE</scope>
    <source>
        <strain evidence="1">CGMCC 4.7308</strain>
    </source>
</reference>
<sequence length="201" mass="21357">MTAATPGQLLLHYPITLPRDYDMAVIRERVATRGAALDGRAGLAVKAYCIREHGVAGSPVHQYAPFYLWDDAGAAADFLWRGAGFQGIVADFGRPVVHTWVPQARADGAVRAGGVRSAVLRSRTLAADADLVATARELSSATERRAGEPGVHLAVAGIDPTSWRSVEFWTSGEPATDLHRHAGEGATVFTVLHVSQPGAPR</sequence>
<protein>
    <submittedName>
        <fullName evidence="1">DUF4865 domain-containing protein</fullName>
    </submittedName>
</protein>
<dbReference type="AlphaFoldDB" id="A0A917SQQ4"/>
<organism evidence="1 2">
    <name type="scientific">Nakamurella endophytica</name>
    <dbReference type="NCBI Taxonomy" id="1748367"/>
    <lineage>
        <taxon>Bacteria</taxon>
        <taxon>Bacillati</taxon>
        <taxon>Actinomycetota</taxon>
        <taxon>Actinomycetes</taxon>
        <taxon>Nakamurellales</taxon>
        <taxon>Nakamurellaceae</taxon>
        <taxon>Nakamurella</taxon>
    </lineage>
</organism>